<comment type="caution">
    <text evidence="2">The sequence shown here is derived from an EMBL/GenBank/DDBJ whole genome shotgun (WGS) entry which is preliminary data.</text>
</comment>
<gene>
    <name evidence="2" type="ORF">IW261DRAFT_1330973</name>
</gene>
<feature type="domain" description="RNase H type-1" evidence="1">
    <location>
        <begin position="1"/>
        <end position="132"/>
    </location>
</feature>
<dbReference type="InterPro" id="IPR002156">
    <property type="entry name" value="RNaseH_domain"/>
</dbReference>
<evidence type="ECO:0000313" key="3">
    <source>
        <dbReference type="Proteomes" id="UP001175227"/>
    </source>
</evidence>
<evidence type="ECO:0000313" key="2">
    <source>
        <dbReference type="EMBL" id="KAK0484422.1"/>
    </source>
</evidence>
<dbReference type="GO" id="GO:0003676">
    <property type="term" value="F:nucleic acid binding"/>
    <property type="evidence" value="ECO:0007669"/>
    <property type="project" value="InterPro"/>
</dbReference>
<dbReference type="EMBL" id="JAUEPR010000005">
    <property type="protein sequence ID" value="KAK0484422.1"/>
    <property type="molecule type" value="Genomic_DNA"/>
</dbReference>
<keyword evidence="3" id="KW-1185">Reference proteome</keyword>
<dbReference type="Gene3D" id="3.30.420.10">
    <property type="entry name" value="Ribonuclease H-like superfamily/Ribonuclease H"/>
    <property type="match status" value="1"/>
</dbReference>
<sequence>YMDGSVVLCGTDRVMAGAGMYYGENDPRNRSICLPNKVGYTNQVSETVGVKTAAEDTPINNDLELVSNSRHVLNGLNGRFTKWEDEGYFLIGNSHVMETTIARFRAHTLLTKLRWVKGHSGDPENHGADCLA</sequence>
<reference evidence="2" key="1">
    <citation type="submission" date="2023-06" db="EMBL/GenBank/DDBJ databases">
        <authorList>
            <consortium name="Lawrence Berkeley National Laboratory"/>
            <person name="Ahrendt S."/>
            <person name="Sahu N."/>
            <person name="Indic B."/>
            <person name="Wong-Bajracharya J."/>
            <person name="Merenyi Z."/>
            <person name="Ke H.-M."/>
            <person name="Monk M."/>
            <person name="Kocsube S."/>
            <person name="Drula E."/>
            <person name="Lipzen A."/>
            <person name="Balint B."/>
            <person name="Henrissat B."/>
            <person name="Andreopoulos B."/>
            <person name="Martin F.M."/>
            <person name="Harder C.B."/>
            <person name="Rigling D."/>
            <person name="Ford K.L."/>
            <person name="Foster G.D."/>
            <person name="Pangilinan J."/>
            <person name="Papanicolaou A."/>
            <person name="Barry K."/>
            <person name="LaButti K."/>
            <person name="Viragh M."/>
            <person name="Koriabine M."/>
            <person name="Yan M."/>
            <person name="Riley R."/>
            <person name="Champramary S."/>
            <person name="Plett K.L."/>
            <person name="Tsai I.J."/>
            <person name="Slot J."/>
            <person name="Sipos G."/>
            <person name="Plett J."/>
            <person name="Nagy L.G."/>
            <person name="Grigoriev I.V."/>
        </authorList>
    </citation>
    <scope>NUCLEOTIDE SEQUENCE</scope>
    <source>
        <strain evidence="2">ICMP 16352</strain>
    </source>
</reference>
<dbReference type="SUPFAM" id="SSF53098">
    <property type="entry name" value="Ribonuclease H-like"/>
    <property type="match status" value="1"/>
</dbReference>
<accession>A0AA39UCR0</accession>
<dbReference type="PROSITE" id="PS50879">
    <property type="entry name" value="RNASE_H_1"/>
    <property type="match status" value="1"/>
</dbReference>
<dbReference type="InterPro" id="IPR036397">
    <property type="entry name" value="RNaseH_sf"/>
</dbReference>
<proteinExistence type="predicted"/>
<dbReference type="Pfam" id="PF00075">
    <property type="entry name" value="RNase_H"/>
    <property type="match status" value="1"/>
</dbReference>
<dbReference type="AlphaFoldDB" id="A0AA39UCR0"/>
<protein>
    <submittedName>
        <fullName evidence="2">Ribonuclease H-like domain-containing protein</fullName>
    </submittedName>
</protein>
<evidence type="ECO:0000259" key="1">
    <source>
        <dbReference type="PROSITE" id="PS50879"/>
    </source>
</evidence>
<dbReference type="GO" id="GO:0004523">
    <property type="term" value="F:RNA-DNA hybrid ribonuclease activity"/>
    <property type="evidence" value="ECO:0007669"/>
    <property type="project" value="InterPro"/>
</dbReference>
<organism evidence="2 3">
    <name type="scientific">Armillaria novae-zelandiae</name>
    <dbReference type="NCBI Taxonomy" id="153914"/>
    <lineage>
        <taxon>Eukaryota</taxon>
        <taxon>Fungi</taxon>
        <taxon>Dikarya</taxon>
        <taxon>Basidiomycota</taxon>
        <taxon>Agaricomycotina</taxon>
        <taxon>Agaricomycetes</taxon>
        <taxon>Agaricomycetidae</taxon>
        <taxon>Agaricales</taxon>
        <taxon>Marasmiineae</taxon>
        <taxon>Physalacriaceae</taxon>
        <taxon>Armillaria</taxon>
    </lineage>
</organism>
<name>A0AA39UCR0_9AGAR</name>
<feature type="non-terminal residue" evidence="2">
    <location>
        <position position="1"/>
    </location>
</feature>
<dbReference type="InterPro" id="IPR012337">
    <property type="entry name" value="RNaseH-like_sf"/>
</dbReference>
<dbReference type="Proteomes" id="UP001175227">
    <property type="component" value="Unassembled WGS sequence"/>
</dbReference>